<sequence length="33" mass="4056">MDEINSKVFYDMVIRVRGHRDLSEKIEINRIFM</sequence>
<organism evidence="1 2">
    <name type="scientific">Thermoanaerobacter pentosaceus</name>
    <dbReference type="NCBI Taxonomy" id="694059"/>
    <lineage>
        <taxon>Bacteria</taxon>
        <taxon>Bacillati</taxon>
        <taxon>Bacillota</taxon>
        <taxon>Clostridia</taxon>
        <taxon>Thermoanaerobacterales</taxon>
        <taxon>Thermoanaerobacteraceae</taxon>
        <taxon>Thermoanaerobacter</taxon>
    </lineage>
</organism>
<name>A0ABT9M5R7_9THEO</name>
<keyword evidence="2" id="KW-1185">Reference proteome</keyword>
<comment type="caution">
    <text evidence="1">The sequence shown here is derived from an EMBL/GenBank/DDBJ whole genome shotgun (WGS) entry which is preliminary data.</text>
</comment>
<gene>
    <name evidence="1" type="ORF">J2S24_001928</name>
</gene>
<dbReference type="Proteomes" id="UP001223886">
    <property type="component" value="Unassembled WGS sequence"/>
</dbReference>
<proteinExistence type="predicted"/>
<dbReference type="EMBL" id="JAURUP010000022">
    <property type="protein sequence ID" value="MDP9751417.1"/>
    <property type="molecule type" value="Genomic_DNA"/>
</dbReference>
<evidence type="ECO:0000313" key="2">
    <source>
        <dbReference type="Proteomes" id="UP001223886"/>
    </source>
</evidence>
<evidence type="ECO:0000313" key="1">
    <source>
        <dbReference type="EMBL" id="MDP9751417.1"/>
    </source>
</evidence>
<protein>
    <submittedName>
        <fullName evidence="1">Uncharacterized protein</fullName>
    </submittedName>
</protein>
<accession>A0ABT9M5R7</accession>
<reference evidence="1 2" key="1">
    <citation type="submission" date="2023-07" db="EMBL/GenBank/DDBJ databases">
        <title>Genomic Encyclopedia of Type Strains, Phase IV (KMG-IV): sequencing the most valuable type-strain genomes for metagenomic binning, comparative biology and taxonomic classification.</title>
        <authorList>
            <person name="Goeker M."/>
        </authorList>
    </citation>
    <scope>NUCLEOTIDE SEQUENCE [LARGE SCALE GENOMIC DNA]</scope>
    <source>
        <strain evidence="1 2">DSM 25963</strain>
    </source>
</reference>